<dbReference type="PANTHER" id="PTHR47683">
    <property type="entry name" value="PSEUDOURIDINE SYNTHASE FAMILY PROTEIN-RELATED"/>
    <property type="match status" value="1"/>
</dbReference>
<dbReference type="GO" id="GO:0000455">
    <property type="term" value="P:enzyme-directed rRNA pseudouridine synthesis"/>
    <property type="evidence" value="ECO:0007669"/>
    <property type="project" value="UniProtKB-ARBA"/>
</dbReference>
<dbReference type="InterPro" id="IPR036986">
    <property type="entry name" value="S4_RNA-bd_sf"/>
</dbReference>
<dbReference type="GO" id="GO:0120159">
    <property type="term" value="F:rRNA pseudouridine synthase activity"/>
    <property type="evidence" value="ECO:0007669"/>
    <property type="project" value="UniProtKB-ARBA"/>
</dbReference>
<dbReference type="InterPro" id="IPR002942">
    <property type="entry name" value="S4_RNA-bd"/>
</dbReference>
<dbReference type="GO" id="GO:0003723">
    <property type="term" value="F:RNA binding"/>
    <property type="evidence" value="ECO:0007669"/>
    <property type="project" value="UniProtKB-KW"/>
</dbReference>
<dbReference type="SMART" id="SM00363">
    <property type="entry name" value="S4"/>
    <property type="match status" value="1"/>
</dbReference>
<dbReference type="InterPro" id="IPR006145">
    <property type="entry name" value="PsdUridine_synth_RsuA/RluA"/>
</dbReference>
<organism evidence="7 8">
    <name type="scientific">Vescimonas fastidiosa</name>
    <dbReference type="NCBI Taxonomy" id="2714353"/>
    <lineage>
        <taxon>Bacteria</taxon>
        <taxon>Bacillati</taxon>
        <taxon>Bacillota</taxon>
        <taxon>Clostridia</taxon>
        <taxon>Eubacteriales</taxon>
        <taxon>Oscillospiraceae</taxon>
        <taxon>Vescimonas</taxon>
    </lineage>
</organism>
<sequence length="260" mass="28599">MERLDKLLAATGRWSRREVKDLVRQGRVELDGQPAAAADVKIDPTAADIRVDGEALSYSRFTYLMLHKPAGVLSAARDSRQKTVLDLLPPELRRRGLSPVGRLDKDTEGLLLLTNDGALAHRLLSPKSHVDKVYYARTRGTPTAADTARLAAGLTLSDGLVCLPAHLRVTGDGEVLLTLQEGKFHQAKRMLAACGTPVTYLKRLSMGPLSLDETLRPGEFRHLTQEEIAILGQCVGFTETDCQKNDNNFCEKYKKTLAKP</sequence>
<dbReference type="Pfam" id="PF00849">
    <property type="entry name" value="PseudoU_synth_2"/>
    <property type="match status" value="1"/>
</dbReference>
<evidence type="ECO:0000256" key="1">
    <source>
        <dbReference type="ARBA" id="ARBA00008348"/>
    </source>
</evidence>
<dbReference type="RefSeq" id="WP_212821763.1">
    <property type="nucleotide sequence ID" value="NZ_AP023416.1"/>
</dbReference>
<name>A0A810Q0J7_9FIRM</name>
<dbReference type="KEGG" id="vfa:MM35RIKEN_21570"/>
<evidence type="ECO:0000313" key="7">
    <source>
        <dbReference type="EMBL" id="BCK79965.1"/>
    </source>
</evidence>
<dbReference type="InterPro" id="IPR000748">
    <property type="entry name" value="PsdUridine_synth_RsuA/RluB/E/F"/>
</dbReference>
<geneLocation type="plasmid" evidence="7 8">
    <name>pMM35_01</name>
</geneLocation>
<dbReference type="InterPro" id="IPR020094">
    <property type="entry name" value="TruA/RsuA/RluB/E/F_N"/>
</dbReference>
<protein>
    <recommendedName>
        <fullName evidence="5">Pseudouridine synthase</fullName>
        <ecNumber evidence="5">5.4.99.-</ecNumber>
    </recommendedName>
</protein>
<evidence type="ECO:0000256" key="3">
    <source>
        <dbReference type="ARBA" id="ARBA00023235"/>
    </source>
</evidence>
<dbReference type="Proteomes" id="UP000681343">
    <property type="component" value="Plasmid pMM35_01"/>
</dbReference>
<dbReference type="PROSITE" id="PS50889">
    <property type="entry name" value="S4"/>
    <property type="match status" value="1"/>
</dbReference>
<dbReference type="CDD" id="cd02553">
    <property type="entry name" value="PseudoU_synth_RsuA"/>
    <property type="match status" value="1"/>
</dbReference>
<gene>
    <name evidence="7" type="ORF">MM35RIKEN_21570</name>
</gene>
<dbReference type="PANTHER" id="PTHR47683:SF4">
    <property type="entry name" value="PSEUDOURIDINE SYNTHASE"/>
    <property type="match status" value="1"/>
</dbReference>
<dbReference type="Pfam" id="PF01479">
    <property type="entry name" value="S4"/>
    <property type="match status" value="1"/>
</dbReference>
<keyword evidence="8" id="KW-1185">Reference proteome</keyword>
<evidence type="ECO:0000259" key="6">
    <source>
        <dbReference type="SMART" id="SM00363"/>
    </source>
</evidence>
<dbReference type="Gene3D" id="3.30.70.580">
    <property type="entry name" value="Pseudouridine synthase I, catalytic domain, N-terminal subdomain"/>
    <property type="match status" value="1"/>
</dbReference>
<evidence type="ECO:0000256" key="5">
    <source>
        <dbReference type="RuleBase" id="RU003887"/>
    </source>
</evidence>
<dbReference type="InterPro" id="IPR050343">
    <property type="entry name" value="RsuA_PseudoU_synthase"/>
</dbReference>
<accession>A0A810Q0J7</accession>
<reference evidence="7" key="1">
    <citation type="submission" date="2020-09" db="EMBL/GenBank/DDBJ databases">
        <title>New species isolated from human feces.</title>
        <authorList>
            <person name="Kitahara M."/>
            <person name="Shigeno Y."/>
            <person name="Shime M."/>
            <person name="Matsumoto Y."/>
            <person name="Nakamura S."/>
            <person name="Motooka D."/>
            <person name="Fukuoka S."/>
            <person name="Nishikawa H."/>
            <person name="Benno Y."/>
        </authorList>
    </citation>
    <scope>NUCLEOTIDE SEQUENCE</scope>
    <source>
        <strain evidence="7">MM35</strain>
        <plasmid evidence="7">pMM35_01</plasmid>
    </source>
</reference>
<dbReference type="InterPro" id="IPR042092">
    <property type="entry name" value="PsdUridine_s_RsuA/RluB/E/F_cat"/>
</dbReference>
<dbReference type="SUPFAM" id="SSF55174">
    <property type="entry name" value="Alpha-L RNA-binding motif"/>
    <property type="match status" value="1"/>
</dbReference>
<dbReference type="EC" id="5.4.99.-" evidence="5"/>
<dbReference type="InterPro" id="IPR018496">
    <property type="entry name" value="PsdUridine_synth_RsuA/RluB_CS"/>
</dbReference>
<dbReference type="InterPro" id="IPR020103">
    <property type="entry name" value="PsdUridine_synth_cat_dom_sf"/>
</dbReference>
<evidence type="ECO:0000256" key="4">
    <source>
        <dbReference type="PROSITE-ProRule" id="PRU00182"/>
    </source>
</evidence>
<dbReference type="EMBL" id="AP023416">
    <property type="protein sequence ID" value="BCK79965.1"/>
    <property type="molecule type" value="Genomic_DNA"/>
</dbReference>
<dbReference type="Gene3D" id="3.30.70.1560">
    <property type="entry name" value="Alpha-L RNA-binding motif"/>
    <property type="match status" value="1"/>
</dbReference>
<proteinExistence type="inferred from homology"/>
<comment type="similarity">
    <text evidence="1 5">Belongs to the pseudouridine synthase RsuA family.</text>
</comment>
<dbReference type="Gene3D" id="3.10.290.10">
    <property type="entry name" value="RNA-binding S4 domain"/>
    <property type="match status" value="1"/>
</dbReference>
<dbReference type="CDD" id="cd00165">
    <property type="entry name" value="S4"/>
    <property type="match status" value="1"/>
</dbReference>
<keyword evidence="2 4" id="KW-0694">RNA-binding</keyword>
<feature type="domain" description="RNA-binding S4" evidence="6">
    <location>
        <begin position="2"/>
        <end position="60"/>
    </location>
</feature>
<dbReference type="PROSITE" id="PS01149">
    <property type="entry name" value="PSI_RSU"/>
    <property type="match status" value="1"/>
</dbReference>
<keyword evidence="3 5" id="KW-0413">Isomerase</keyword>
<dbReference type="AlphaFoldDB" id="A0A810Q0J7"/>
<dbReference type="NCBIfam" id="TIGR00093">
    <property type="entry name" value="pseudouridine synthase"/>
    <property type="match status" value="1"/>
</dbReference>
<keyword evidence="7" id="KW-0614">Plasmid</keyword>
<evidence type="ECO:0000256" key="2">
    <source>
        <dbReference type="ARBA" id="ARBA00022884"/>
    </source>
</evidence>
<evidence type="ECO:0000313" key="8">
    <source>
        <dbReference type="Proteomes" id="UP000681343"/>
    </source>
</evidence>
<dbReference type="SUPFAM" id="SSF55120">
    <property type="entry name" value="Pseudouridine synthase"/>
    <property type="match status" value="1"/>
</dbReference>